<organism evidence="1 2">
    <name type="scientific">Crocosphaera watsonii WH 0003</name>
    <dbReference type="NCBI Taxonomy" id="423471"/>
    <lineage>
        <taxon>Bacteria</taxon>
        <taxon>Bacillati</taxon>
        <taxon>Cyanobacteriota</taxon>
        <taxon>Cyanophyceae</taxon>
        <taxon>Oscillatoriophycideae</taxon>
        <taxon>Chroococcales</taxon>
        <taxon>Aphanothecaceae</taxon>
        <taxon>Crocosphaera</taxon>
    </lineage>
</organism>
<name>G5J797_CROWT</name>
<dbReference type="PATRIC" id="fig|423471.3.peg.3139"/>
<proteinExistence type="predicted"/>
<dbReference type="EMBL" id="AESD01000493">
    <property type="protein sequence ID" value="EHJ11958.1"/>
    <property type="molecule type" value="Genomic_DNA"/>
</dbReference>
<evidence type="ECO:0000313" key="2">
    <source>
        <dbReference type="Proteomes" id="UP000003477"/>
    </source>
</evidence>
<gene>
    <name evidence="1" type="ORF">CWATWH0003_3338</name>
</gene>
<accession>G5J797</accession>
<dbReference type="AlphaFoldDB" id="G5J797"/>
<sequence>MFKEKHYGLLNIEHIENITGYDFFSNIPTEIQKVIEDRELEYIRTKLPNIIKPAPLMATTQQELLGASQFCKLADSE</sequence>
<evidence type="ECO:0000313" key="1">
    <source>
        <dbReference type="EMBL" id="EHJ11958.1"/>
    </source>
</evidence>
<protein>
    <submittedName>
        <fullName evidence="1">Uncharacterized protein</fullName>
    </submittedName>
</protein>
<reference evidence="1 2" key="1">
    <citation type="journal article" date="2011" name="Front. Microbiol.">
        <title>Two Strains of Crocosphaera watsonii with Highly Conserved Genomes are Distinguished by Strain-Specific Features.</title>
        <authorList>
            <person name="Bench S.R."/>
            <person name="Ilikchyan I.N."/>
            <person name="Tripp H.J."/>
            <person name="Zehr J.P."/>
        </authorList>
    </citation>
    <scope>NUCLEOTIDE SEQUENCE [LARGE SCALE GENOMIC DNA]</scope>
    <source>
        <strain evidence="1 2">WH 0003</strain>
    </source>
</reference>
<dbReference type="Proteomes" id="UP000003477">
    <property type="component" value="Unassembled WGS sequence"/>
</dbReference>
<comment type="caution">
    <text evidence="1">The sequence shown here is derived from an EMBL/GenBank/DDBJ whole genome shotgun (WGS) entry which is preliminary data.</text>
</comment>